<dbReference type="EC" id="2.3.-.-" evidence="3"/>
<reference evidence="4" key="1">
    <citation type="journal article" date="2019" name="Int. J. Syst. Evol. Microbiol.">
        <title>The Global Catalogue of Microorganisms (GCM) 10K type strain sequencing project: providing services to taxonomists for standard genome sequencing and annotation.</title>
        <authorList>
            <consortium name="The Broad Institute Genomics Platform"/>
            <consortium name="The Broad Institute Genome Sequencing Center for Infectious Disease"/>
            <person name="Wu L."/>
            <person name="Ma J."/>
        </authorList>
    </citation>
    <scope>NUCLEOTIDE SEQUENCE [LARGE SCALE GENOMIC DNA]</scope>
    <source>
        <strain evidence="4">JCM 12125</strain>
    </source>
</reference>
<feature type="transmembrane region" description="Helical" evidence="1">
    <location>
        <begin position="85"/>
        <end position="104"/>
    </location>
</feature>
<dbReference type="InterPro" id="IPR050879">
    <property type="entry name" value="Acyltransferase_3"/>
</dbReference>
<feature type="transmembrane region" description="Helical" evidence="1">
    <location>
        <begin position="219"/>
        <end position="237"/>
    </location>
</feature>
<feature type="transmembrane region" description="Helical" evidence="1">
    <location>
        <begin position="140"/>
        <end position="158"/>
    </location>
</feature>
<dbReference type="Pfam" id="PF01757">
    <property type="entry name" value="Acyl_transf_3"/>
    <property type="match status" value="1"/>
</dbReference>
<keyword evidence="1" id="KW-1133">Transmembrane helix</keyword>
<proteinExistence type="predicted"/>
<dbReference type="PANTHER" id="PTHR23028">
    <property type="entry name" value="ACETYLTRANSFERASE"/>
    <property type="match status" value="1"/>
</dbReference>
<keyword evidence="1" id="KW-0812">Transmembrane</keyword>
<feature type="domain" description="Acyltransferase 3" evidence="2">
    <location>
        <begin position="15"/>
        <end position="324"/>
    </location>
</feature>
<dbReference type="PANTHER" id="PTHR23028:SF53">
    <property type="entry name" value="ACYL_TRANSF_3 DOMAIN-CONTAINING PROTEIN"/>
    <property type="match status" value="1"/>
</dbReference>
<feature type="transmembrane region" description="Helical" evidence="1">
    <location>
        <begin position="308"/>
        <end position="329"/>
    </location>
</feature>
<accession>A0ABW0FSF5</accession>
<feature type="transmembrane region" description="Helical" evidence="1">
    <location>
        <begin position="44"/>
        <end position="64"/>
    </location>
</feature>
<evidence type="ECO:0000313" key="3">
    <source>
        <dbReference type="EMBL" id="MFC5344359.1"/>
    </source>
</evidence>
<sequence>MAASTVSTPPRTELISIQYLRAVAALGVVVWHAQGQVGVPETQVLQAGIEIFFVISGYVMWRILNKRPVSPGVFLQKRLARIVPLYWLLTTFMVVLLLVAPHLLQSTRFDLPHVVASYLFVAWPNPVEAAGLKPVMIPGWTLNYEMAFYLMLTAALFLKARLRGAVVIGVLLVLTVLSVLPLPPIAAFYASPFMAELALGVGLAMVLPRVPEGWLRHGGLVFVTGCGLLLAGGSVIGPEAHGRLVFLALPATLIVAGLVAVEQAGRLPSIPILKAIGDASYPLYMIHPVLLSATAQGLRLTGVEMAPWLYVTFALVVTSVVGWFAHLWLERPLIAAFKPRPRPSAPATRVLTVVANDARS</sequence>
<protein>
    <submittedName>
        <fullName evidence="3">Acyltransferase family protein</fullName>
        <ecNumber evidence="3">2.3.-.-</ecNumber>
    </submittedName>
</protein>
<dbReference type="RefSeq" id="WP_374037078.1">
    <property type="nucleotide sequence ID" value="NZ_CP169082.1"/>
</dbReference>
<keyword evidence="1" id="KW-0472">Membrane</keyword>
<gene>
    <name evidence="3" type="ORF">ACFPIE_10560</name>
</gene>
<evidence type="ECO:0000259" key="2">
    <source>
        <dbReference type="Pfam" id="PF01757"/>
    </source>
</evidence>
<dbReference type="GO" id="GO:0016746">
    <property type="term" value="F:acyltransferase activity"/>
    <property type="evidence" value="ECO:0007669"/>
    <property type="project" value="UniProtKB-KW"/>
</dbReference>
<feature type="transmembrane region" description="Helical" evidence="1">
    <location>
        <begin position="243"/>
        <end position="261"/>
    </location>
</feature>
<feature type="transmembrane region" description="Helical" evidence="1">
    <location>
        <begin position="165"/>
        <end position="182"/>
    </location>
</feature>
<feature type="transmembrane region" description="Helical" evidence="1">
    <location>
        <begin position="12"/>
        <end position="32"/>
    </location>
</feature>
<keyword evidence="3" id="KW-0808">Transferase</keyword>
<dbReference type="InterPro" id="IPR002656">
    <property type="entry name" value="Acyl_transf_3_dom"/>
</dbReference>
<comment type="caution">
    <text evidence="3">The sequence shown here is derived from an EMBL/GenBank/DDBJ whole genome shotgun (WGS) entry which is preliminary data.</text>
</comment>
<keyword evidence="3" id="KW-0012">Acyltransferase</keyword>
<name>A0ABW0FSF5_9CAUL</name>
<evidence type="ECO:0000313" key="4">
    <source>
        <dbReference type="Proteomes" id="UP001596152"/>
    </source>
</evidence>
<dbReference type="Proteomes" id="UP001596152">
    <property type="component" value="Unassembled WGS sequence"/>
</dbReference>
<evidence type="ECO:0000256" key="1">
    <source>
        <dbReference type="SAM" id="Phobius"/>
    </source>
</evidence>
<organism evidence="3 4">
    <name type="scientific">Brevundimonas staleyi</name>
    <dbReference type="NCBI Taxonomy" id="74326"/>
    <lineage>
        <taxon>Bacteria</taxon>
        <taxon>Pseudomonadati</taxon>
        <taxon>Pseudomonadota</taxon>
        <taxon>Alphaproteobacteria</taxon>
        <taxon>Caulobacterales</taxon>
        <taxon>Caulobacteraceae</taxon>
        <taxon>Brevundimonas</taxon>
    </lineage>
</organism>
<keyword evidence="4" id="KW-1185">Reference proteome</keyword>
<dbReference type="EMBL" id="JBHSLF010000020">
    <property type="protein sequence ID" value="MFC5344359.1"/>
    <property type="molecule type" value="Genomic_DNA"/>
</dbReference>